<dbReference type="HAMAP" id="MF_01369_B">
    <property type="entry name" value="Ribosomal_uL23_B"/>
    <property type="match status" value="1"/>
</dbReference>
<evidence type="ECO:0000256" key="3">
    <source>
        <dbReference type="ARBA" id="ARBA00023274"/>
    </source>
</evidence>
<dbReference type="GO" id="GO:0005840">
    <property type="term" value="C:ribosome"/>
    <property type="evidence" value="ECO:0007669"/>
    <property type="project" value="UniProtKB-KW"/>
</dbReference>
<dbReference type="SUPFAM" id="SSF54189">
    <property type="entry name" value="Ribosomal proteins S24e, L23 and L15e"/>
    <property type="match status" value="1"/>
</dbReference>
<keyword evidence="5" id="KW-0934">Plastid</keyword>
<comment type="subunit">
    <text evidence="4">Part of the 50S ribosomal subunit.</text>
</comment>
<dbReference type="GO" id="GO:0003735">
    <property type="term" value="F:structural constituent of ribosome"/>
    <property type="evidence" value="ECO:0007669"/>
    <property type="project" value="InterPro"/>
</dbReference>
<proteinExistence type="inferred from homology"/>
<dbReference type="GO" id="GO:0009507">
    <property type="term" value="C:chloroplast"/>
    <property type="evidence" value="ECO:0007669"/>
    <property type="project" value="UniProtKB-SubCell"/>
</dbReference>
<dbReference type="GO" id="GO:0006412">
    <property type="term" value="P:translation"/>
    <property type="evidence" value="ECO:0007669"/>
    <property type="project" value="UniProtKB-UniRule"/>
</dbReference>
<evidence type="ECO:0000313" key="5">
    <source>
        <dbReference type="EMBL" id="AYB71465.1"/>
    </source>
</evidence>
<evidence type="ECO:0000256" key="4">
    <source>
        <dbReference type="HAMAP-Rule" id="MF_01369"/>
    </source>
</evidence>
<accession>A0A385UK28</accession>
<keyword evidence="5" id="KW-0150">Chloroplast</keyword>
<evidence type="ECO:0000256" key="1">
    <source>
        <dbReference type="ARBA" id="ARBA00006700"/>
    </source>
</evidence>
<sequence length="90" mass="10331">MLDLIRCQILTEKTNSLLKYNKYCFEVSLEVNKSEIKSLIENTFGVKVLKVTTSIMPSKSKTLGKYFGNIHSKKRVIVKISEKNVIPFFS</sequence>
<keyword evidence="2 4" id="KW-0689">Ribosomal protein</keyword>
<dbReference type="InterPro" id="IPR012678">
    <property type="entry name" value="Ribosomal_uL23/eL15/eS24_sf"/>
</dbReference>
<keyword evidence="3 4" id="KW-0687">Ribonucleoprotein</keyword>
<name>A0A385UK28_9EUGL</name>
<dbReference type="Pfam" id="PF00276">
    <property type="entry name" value="Ribosomal_L23"/>
    <property type="match status" value="1"/>
</dbReference>
<keyword evidence="4" id="KW-0699">rRNA-binding</keyword>
<reference evidence="5" key="1">
    <citation type="journal article" date="2018" name="J. Eukaryot. Microbiol.">
        <title>Intrageneric Variability Between the Chloroplast Genomes of Trachelomonas grandis and Trachelomonas volvocina and Phylogenomic Analysis of Phototrophic Euglenoids.</title>
        <authorList>
            <person name="Dabbagh N."/>
            <person name="Preisfeld A."/>
        </authorList>
    </citation>
    <scope>NUCLEOTIDE SEQUENCE</scope>
</reference>
<dbReference type="EMBL" id="MH285877">
    <property type="protein sequence ID" value="AYB71465.1"/>
    <property type="molecule type" value="Genomic_DNA"/>
</dbReference>
<comment type="subcellular location">
    <subcellularLocation>
        <location evidence="4">Plastid</location>
        <location evidence="4">Chloroplast</location>
    </subcellularLocation>
</comment>
<dbReference type="InterPro" id="IPR012677">
    <property type="entry name" value="Nucleotide-bd_a/b_plait_sf"/>
</dbReference>
<dbReference type="GO" id="GO:0019843">
    <property type="term" value="F:rRNA binding"/>
    <property type="evidence" value="ECO:0007669"/>
    <property type="project" value="UniProtKB-UniRule"/>
</dbReference>
<comment type="function">
    <text evidence="4">Binds to 23S rRNA.</text>
</comment>
<gene>
    <name evidence="4 5" type="primary">rpl23</name>
</gene>
<geneLocation type="chloroplast" evidence="5"/>
<protein>
    <recommendedName>
        <fullName evidence="4">Large ribosomal subunit protein uL23c</fullName>
    </recommendedName>
</protein>
<comment type="similarity">
    <text evidence="1 4">Belongs to the universal ribosomal protein uL23 family.</text>
</comment>
<evidence type="ECO:0000256" key="2">
    <source>
        <dbReference type="ARBA" id="ARBA00022980"/>
    </source>
</evidence>
<dbReference type="Gene3D" id="3.30.70.330">
    <property type="match status" value="1"/>
</dbReference>
<organism evidence="5">
    <name type="scientific">Trachelomonas grandis</name>
    <dbReference type="NCBI Taxonomy" id="215769"/>
    <lineage>
        <taxon>Eukaryota</taxon>
        <taxon>Discoba</taxon>
        <taxon>Euglenozoa</taxon>
        <taxon>Euglenida</taxon>
        <taxon>Spirocuta</taxon>
        <taxon>Euglenophyceae</taxon>
        <taxon>Euglenales</taxon>
        <taxon>Euglenaceae</taxon>
        <taxon>Trachelomonas</taxon>
    </lineage>
</organism>
<keyword evidence="4" id="KW-0694">RNA-binding</keyword>
<dbReference type="InterPro" id="IPR013025">
    <property type="entry name" value="Ribosomal_uL23-like"/>
</dbReference>
<dbReference type="GO" id="GO:1990904">
    <property type="term" value="C:ribonucleoprotein complex"/>
    <property type="evidence" value="ECO:0007669"/>
    <property type="project" value="UniProtKB-KW"/>
</dbReference>
<dbReference type="AlphaFoldDB" id="A0A385UK28"/>